<dbReference type="Pfam" id="PF13358">
    <property type="entry name" value="DDE_3"/>
    <property type="match status" value="1"/>
</dbReference>
<comment type="caution">
    <text evidence="2">The sequence shown here is derived from an EMBL/GenBank/DDBJ whole genome shotgun (WGS) entry which is preliminary data.</text>
</comment>
<evidence type="ECO:0000313" key="2">
    <source>
        <dbReference type="EMBL" id="KAG6960513.1"/>
    </source>
</evidence>
<feature type="domain" description="Tc1-like transposase DDE" evidence="1">
    <location>
        <begin position="15"/>
        <end position="134"/>
    </location>
</feature>
<dbReference type="PANTHER" id="PTHR46564:SF1">
    <property type="entry name" value="TRANSPOSASE"/>
    <property type="match status" value="1"/>
</dbReference>
<accession>A0A8T1UDG1</accession>
<gene>
    <name evidence="2" type="ORF">JG687_00008178</name>
</gene>
<reference evidence="2" key="1">
    <citation type="submission" date="2021-01" db="EMBL/GenBank/DDBJ databases">
        <title>Phytophthora aleatoria, a newly-described species from Pinus radiata is distinct from Phytophthora cactorum isolates based on comparative genomics.</title>
        <authorList>
            <person name="Mcdougal R."/>
            <person name="Panda P."/>
            <person name="Williams N."/>
            <person name="Studholme D.J."/>
        </authorList>
    </citation>
    <scope>NUCLEOTIDE SEQUENCE</scope>
    <source>
        <strain evidence="2">NZFS 3830</strain>
    </source>
</reference>
<organism evidence="2 3">
    <name type="scientific">Phytophthora cactorum</name>
    <dbReference type="NCBI Taxonomy" id="29920"/>
    <lineage>
        <taxon>Eukaryota</taxon>
        <taxon>Sar</taxon>
        <taxon>Stramenopiles</taxon>
        <taxon>Oomycota</taxon>
        <taxon>Peronosporomycetes</taxon>
        <taxon>Peronosporales</taxon>
        <taxon>Peronosporaceae</taxon>
        <taxon>Phytophthora</taxon>
    </lineage>
</organism>
<protein>
    <recommendedName>
        <fullName evidence="1">Tc1-like transposase DDE domain-containing protein</fullName>
    </recommendedName>
</protein>
<name>A0A8T1UDG1_9STRA</name>
<dbReference type="Proteomes" id="UP000688947">
    <property type="component" value="Unassembled WGS sequence"/>
</dbReference>
<dbReference type="OrthoDB" id="127242at2759"/>
<dbReference type="EMBL" id="JAENGZ010000383">
    <property type="protein sequence ID" value="KAG6960513.1"/>
    <property type="molecule type" value="Genomic_DNA"/>
</dbReference>
<sequence>MSRLSPFYSGPDQFVFVDVNETSKDGRSVLRRRGWSARNTPVNVSIPFSREKRASIRAAMDVTGFFAWGMTNDIFTRHNFHDVFKNKIAPFLNPWPIPHSIVVLDNSKIHMYQELQDLIHATGALLFFLPPYPPPPPPRPECDRGWFLTVEAISPTTRQLGFPGSTGRCTEGCNVLLYQA</sequence>
<dbReference type="VEuPathDB" id="FungiDB:PC110_g9586"/>
<proteinExistence type="predicted"/>
<evidence type="ECO:0000259" key="1">
    <source>
        <dbReference type="Pfam" id="PF13358"/>
    </source>
</evidence>
<dbReference type="PANTHER" id="PTHR46564">
    <property type="entry name" value="TRANSPOSASE"/>
    <property type="match status" value="1"/>
</dbReference>
<dbReference type="InterPro" id="IPR038717">
    <property type="entry name" value="Tc1-like_DDE_dom"/>
</dbReference>
<dbReference type="AlphaFoldDB" id="A0A8T1UDG1"/>
<evidence type="ECO:0000313" key="3">
    <source>
        <dbReference type="Proteomes" id="UP000688947"/>
    </source>
</evidence>